<evidence type="ECO:0000259" key="6">
    <source>
        <dbReference type="Pfam" id="PF17678"/>
    </source>
</evidence>
<dbReference type="Proteomes" id="UP000254876">
    <property type="component" value="Unassembled WGS sequence"/>
</dbReference>
<dbReference type="Pfam" id="PF07971">
    <property type="entry name" value="Glyco_hydro_92"/>
    <property type="match status" value="1"/>
</dbReference>
<protein>
    <submittedName>
        <fullName evidence="7">Alpha-1,2-mannosidase</fullName>
    </submittedName>
</protein>
<dbReference type="InterPro" id="IPR014718">
    <property type="entry name" value="GH-type_carb-bd"/>
</dbReference>
<dbReference type="PANTHER" id="PTHR12143:SF43">
    <property type="entry name" value="PUTATIVE-RELATED"/>
    <property type="match status" value="1"/>
</dbReference>
<feature type="domain" description="Glycosyl hydrolase family 92" evidence="5">
    <location>
        <begin position="260"/>
        <end position="315"/>
    </location>
</feature>
<comment type="subunit">
    <text evidence="2">Monomer.</text>
</comment>
<feature type="chain" id="PRO_5031284542" evidence="4">
    <location>
        <begin position="20"/>
        <end position="320"/>
    </location>
</feature>
<evidence type="ECO:0000256" key="2">
    <source>
        <dbReference type="ARBA" id="ARBA00011245"/>
    </source>
</evidence>
<sequence length="320" mass="36161">MRQKIIIAVLSLCSYFSFGQDLKPVDYVNTLMGTQSKHSLSNGNTYPAVGLPWGMNLWTPQTGKMGDGWAYTYDADKIRGFKQTHQPSPWMNDYGAFAIMPGIGKPKFKEDERASWFSHKAEVATPYSYSVYLADADVTTELTPTERAAYFKFDFPKTDSAYVVIDALDKGSYIKILPKEKKIIGYTTRYAAGKYENFKNYFVVQFDKNFDLTSAWKDNALVNDQLEITSNHAGAIVGFKLKAKESVYAKVASSFISFEQAEINLKREIGNQSFAQVKSNAKDIWSKTLGKIEVKGGTDEQYRTFYSAMYRTLFFSAEAL</sequence>
<dbReference type="InterPro" id="IPR050883">
    <property type="entry name" value="PNGase"/>
</dbReference>
<organism evidence="7 8">
    <name type="scientific">Elizabethkingia anophelis</name>
    <dbReference type="NCBI Taxonomy" id="1117645"/>
    <lineage>
        <taxon>Bacteria</taxon>
        <taxon>Pseudomonadati</taxon>
        <taxon>Bacteroidota</taxon>
        <taxon>Flavobacteriia</taxon>
        <taxon>Flavobacteriales</taxon>
        <taxon>Weeksellaceae</taxon>
        <taxon>Elizabethkingia</taxon>
    </lineage>
</organism>
<evidence type="ECO:0000256" key="3">
    <source>
        <dbReference type="ARBA" id="ARBA00022837"/>
    </source>
</evidence>
<keyword evidence="4" id="KW-0732">Signal</keyword>
<gene>
    <name evidence="7" type="ORF">NCTC10588_02502</name>
</gene>
<evidence type="ECO:0000313" key="8">
    <source>
        <dbReference type="Proteomes" id="UP000254876"/>
    </source>
</evidence>
<dbReference type="InterPro" id="IPR012939">
    <property type="entry name" value="Glyco_hydro_92"/>
</dbReference>
<reference evidence="7 8" key="1">
    <citation type="submission" date="2018-06" db="EMBL/GenBank/DDBJ databases">
        <authorList>
            <consortium name="Pathogen Informatics"/>
            <person name="Doyle S."/>
        </authorList>
    </citation>
    <scope>NUCLEOTIDE SEQUENCE [LARGE SCALE GENOMIC DNA]</scope>
    <source>
        <strain evidence="7 8">NCTC10588</strain>
    </source>
</reference>
<evidence type="ECO:0000313" key="7">
    <source>
        <dbReference type="EMBL" id="STD06633.1"/>
    </source>
</evidence>
<comment type="caution">
    <text evidence="7">The sequence shown here is derived from an EMBL/GenBank/DDBJ whole genome shotgun (WGS) entry which is preliminary data.</text>
</comment>
<comment type="cofactor">
    <cofactor evidence="1">
        <name>Ca(2+)</name>
        <dbReference type="ChEBI" id="CHEBI:29108"/>
    </cofactor>
</comment>
<name>A0A7Z7LWW9_9FLAO</name>
<dbReference type="Gene3D" id="2.70.98.10">
    <property type="match status" value="1"/>
</dbReference>
<evidence type="ECO:0000256" key="4">
    <source>
        <dbReference type="SAM" id="SignalP"/>
    </source>
</evidence>
<dbReference type="EMBL" id="UFYD01000001">
    <property type="protein sequence ID" value="STD06633.1"/>
    <property type="molecule type" value="Genomic_DNA"/>
</dbReference>
<dbReference type="GO" id="GO:0000224">
    <property type="term" value="F:peptide-N4-(N-acetyl-beta-glucosaminyl)asparagine amidase activity"/>
    <property type="evidence" value="ECO:0007669"/>
    <property type="project" value="TreeGrafter"/>
</dbReference>
<dbReference type="GO" id="GO:0006516">
    <property type="term" value="P:glycoprotein catabolic process"/>
    <property type="evidence" value="ECO:0007669"/>
    <property type="project" value="TreeGrafter"/>
</dbReference>
<dbReference type="InterPro" id="IPR041371">
    <property type="entry name" value="GH92_N"/>
</dbReference>
<evidence type="ECO:0000259" key="5">
    <source>
        <dbReference type="Pfam" id="PF07971"/>
    </source>
</evidence>
<keyword evidence="3" id="KW-0106">Calcium</keyword>
<evidence type="ECO:0000256" key="1">
    <source>
        <dbReference type="ARBA" id="ARBA00001913"/>
    </source>
</evidence>
<dbReference type="PANTHER" id="PTHR12143">
    <property type="entry name" value="PEPTIDE N-GLYCANASE PNGASE -RELATED"/>
    <property type="match status" value="1"/>
</dbReference>
<dbReference type="GO" id="GO:0030246">
    <property type="term" value="F:carbohydrate binding"/>
    <property type="evidence" value="ECO:0007669"/>
    <property type="project" value="InterPro"/>
</dbReference>
<feature type="signal peptide" evidence="4">
    <location>
        <begin position="1"/>
        <end position="19"/>
    </location>
</feature>
<accession>A0A7Z7LWW9</accession>
<dbReference type="AlphaFoldDB" id="A0A7Z7LWW9"/>
<dbReference type="GO" id="GO:0005829">
    <property type="term" value="C:cytosol"/>
    <property type="evidence" value="ECO:0007669"/>
    <property type="project" value="TreeGrafter"/>
</dbReference>
<dbReference type="Pfam" id="PF17678">
    <property type="entry name" value="Glyco_hydro_92N"/>
    <property type="match status" value="1"/>
</dbReference>
<proteinExistence type="predicted"/>
<feature type="domain" description="Glycosyl hydrolase family 92 N-terminal" evidence="6">
    <location>
        <begin position="27"/>
        <end position="254"/>
    </location>
</feature>